<feature type="binding site" evidence="11">
    <location>
        <position position="197"/>
    </location>
    <ligand>
        <name>pyridoxal 5'-phosphate</name>
        <dbReference type="ChEBI" id="CHEBI:597326"/>
    </ligand>
</feature>
<dbReference type="InterPro" id="IPR015424">
    <property type="entry name" value="PyrdxlP-dep_Trfase"/>
</dbReference>
<dbReference type="GO" id="GO:0004648">
    <property type="term" value="F:O-phospho-L-serine:2-oxoglutarate aminotransferase activity"/>
    <property type="evidence" value="ECO:0007669"/>
    <property type="project" value="UniProtKB-UniRule"/>
</dbReference>
<evidence type="ECO:0000256" key="2">
    <source>
        <dbReference type="ARBA" id="ARBA00005099"/>
    </source>
</evidence>
<sequence length="363" mass="40514">MEAGRVYNFNPGPATLPLEVLKEAQAEFLNFNNSGMSILEISHRAPQYAAVHEKAKQDIKELMGLGDDYEVLFCQGGASQQFAMIPLNFATKEHPGSYVLSGSFAEKAYKEAEHLGVGEIVASSKETGYHHVPQQSELKIDRNAAYVHVCYNNTIYGTEYHYIPETNGVPLFADMSSDMLSRPIDFHKFDFIYAGVQKNLGPAGVVLVVAKKSLLENSPESLPTMFRYSTFYKKDSLYNTPPAFCIYMVGKVAAWIKSQGGLEEMARRNERKAKVVYDAIDSSNGFYRGHADKDSRSFMNVTFRLPSEELEKKFIAEALTHQLSGVKGHRSVGGMRASIYNAMPYEGAVALADFMEKFRKENA</sequence>
<dbReference type="GO" id="GO:0030170">
    <property type="term" value="F:pyridoxal phosphate binding"/>
    <property type="evidence" value="ECO:0007669"/>
    <property type="project" value="UniProtKB-UniRule"/>
</dbReference>
<evidence type="ECO:0000256" key="10">
    <source>
        <dbReference type="ARBA" id="ARBA00049007"/>
    </source>
</evidence>
<dbReference type="RefSeq" id="WP_036373720.1">
    <property type="nucleotide sequence ID" value="NZ_CABIWZ010000001.1"/>
</dbReference>
<name>A0A173WFJ0_9FIRM</name>
<feature type="binding site" evidence="11">
    <location>
        <position position="44"/>
    </location>
    <ligand>
        <name>L-glutamate</name>
        <dbReference type="ChEBI" id="CHEBI:29985"/>
    </ligand>
</feature>
<keyword evidence="8 11" id="KW-0718">Serine biosynthesis</keyword>
<comment type="cofactor">
    <cofactor evidence="11">
        <name>pyridoxal 5'-phosphate</name>
        <dbReference type="ChEBI" id="CHEBI:597326"/>
    </cofactor>
    <text evidence="11">Binds 1 pyridoxal phosphate per subunit.</text>
</comment>
<keyword evidence="14" id="KW-1185">Reference proteome</keyword>
<evidence type="ECO:0000256" key="5">
    <source>
        <dbReference type="ARBA" id="ARBA00022605"/>
    </source>
</evidence>
<dbReference type="FunFam" id="3.90.1150.10:FF:000006">
    <property type="entry name" value="Phosphoserine aminotransferase"/>
    <property type="match status" value="1"/>
</dbReference>
<feature type="domain" description="Aminotransferase class V" evidence="12">
    <location>
        <begin position="6"/>
        <end position="347"/>
    </location>
</feature>
<comment type="caution">
    <text evidence="11">Lacks conserved residue(s) required for the propagation of feature annotation.</text>
</comment>
<feature type="binding site" evidence="11">
    <location>
        <position position="104"/>
    </location>
    <ligand>
        <name>pyridoxal 5'-phosphate</name>
        <dbReference type="ChEBI" id="CHEBI:597326"/>
    </ligand>
</feature>
<dbReference type="OrthoDB" id="9809412at2"/>
<evidence type="ECO:0000313" key="14">
    <source>
        <dbReference type="Proteomes" id="UP000095546"/>
    </source>
</evidence>
<comment type="function">
    <text evidence="1 11">Catalyzes the reversible conversion of 3-phosphohydroxypyruvate to phosphoserine and of 3-hydroxy-2-oxo-4-phosphonooxybutanoate to phosphohydroxythreonine.</text>
</comment>
<evidence type="ECO:0000256" key="6">
    <source>
        <dbReference type="ARBA" id="ARBA00022679"/>
    </source>
</evidence>
<evidence type="ECO:0000256" key="9">
    <source>
        <dbReference type="ARBA" id="ARBA00047630"/>
    </source>
</evidence>
<dbReference type="EC" id="2.6.1.52" evidence="11"/>
<keyword evidence="7 11" id="KW-0663">Pyridoxal phosphate</keyword>
<comment type="subcellular location">
    <subcellularLocation>
        <location evidence="11">Cytoplasm</location>
    </subcellularLocation>
</comment>
<dbReference type="FunFam" id="3.40.640.10:FF:000010">
    <property type="entry name" value="Phosphoserine aminotransferase"/>
    <property type="match status" value="1"/>
</dbReference>
<dbReference type="GO" id="GO:0005737">
    <property type="term" value="C:cytoplasm"/>
    <property type="evidence" value="ECO:0007669"/>
    <property type="project" value="UniProtKB-SubCell"/>
</dbReference>
<dbReference type="Proteomes" id="UP000095546">
    <property type="component" value="Unassembled WGS sequence"/>
</dbReference>
<feature type="binding site" evidence="11">
    <location>
        <begin position="239"/>
        <end position="240"/>
    </location>
    <ligand>
        <name>pyridoxal 5'-phosphate</name>
        <dbReference type="ChEBI" id="CHEBI:597326"/>
    </ligand>
</feature>
<evidence type="ECO:0000259" key="12">
    <source>
        <dbReference type="Pfam" id="PF00266"/>
    </source>
</evidence>
<comment type="catalytic activity">
    <reaction evidence="9 11">
        <text>4-(phosphooxy)-L-threonine + 2-oxoglutarate = (R)-3-hydroxy-2-oxo-4-phosphooxybutanoate + L-glutamate</text>
        <dbReference type="Rhea" id="RHEA:16573"/>
        <dbReference type="ChEBI" id="CHEBI:16810"/>
        <dbReference type="ChEBI" id="CHEBI:29985"/>
        <dbReference type="ChEBI" id="CHEBI:58452"/>
        <dbReference type="ChEBI" id="CHEBI:58538"/>
        <dbReference type="EC" id="2.6.1.52"/>
    </reaction>
</comment>
<keyword evidence="11" id="KW-0963">Cytoplasm</keyword>
<dbReference type="STRING" id="187979.ERS852385_00186"/>
<dbReference type="NCBIfam" id="TIGR01364">
    <property type="entry name" value="serC_1"/>
    <property type="match status" value="1"/>
</dbReference>
<keyword evidence="4 11" id="KW-0032">Aminotransferase</keyword>
<evidence type="ECO:0000256" key="7">
    <source>
        <dbReference type="ARBA" id="ARBA00022898"/>
    </source>
</evidence>
<evidence type="ECO:0000256" key="1">
    <source>
        <dbReference type="ARBA" id="ARBA00003483"/>
    </source>
</evidence>
<dbReference type="eggNOG" id="COG1932">
    <property type="taxonomic scope" value="Bacteria"/>
</dbReference>
<dbReference type="InterPro" id="IPR000192">
    <property type="entry name" value="Aminotrans_V_dom"/>
</dbReference>
<dbReference type="AlphaFoldDB" id="A0A173WFJ0"/>
<comment type="catalytic activity">
    <reaction evidence="10 11">
        <text>O-phospho-L-serine + 2-oxoglutarate = 3-phosphooxypyruvate + L-glutamate</text>
        <dbReference type="Rhea" id="RHEA:14329"/>
        <dbReference type="ChEBI" id="CHEBI:16810"/>
        <dbReference type="ChEBI" id="CHEBI:18110"/>
        <dbReference type="ChEBI" id="CHEBI:29985"/>
        <dbReference type="ChEBI" id="CHEBI:57524"/>
        <dbReference type="EC" id="2.6.1.52"/>
    </reaction>
</comment>
<feature type="binding site" evidence="11">
    <location>
        <begin position="78"/>
        <end position="79"/>
    </location>
    <ligand>
        <name>pyridoxal 5'-phosphate</name>
        <dbReference type="ChEBI" id="CHEBI:597326"/>
    </ligand>
</feature>
<dbReference type="Gene3D" id="3.90.1150.10">
    <property type="entry name" value="Aspartate Aminotransferase, domain 1"/>
    <property type="match status" value="1"/>
</dbReference>
<dbReference type="InterPro" id="IPR022278">
    <property type="entry name" value="Pser_aminoTfrase"/>
</dbReference>
<evidence type="ECO:0000256" key="8">
    <source>
        <dbReference type="ARBA" id="ARBA00023299"/>
    </source>
</evidence>
<dbReference type="SUPFAM" id="SSF53383">
    <property type="entry name" value="PLP-dependent transferases"/>
    <property type="match status" value="1"/>
</dbReference>
<dbReference type="Gene3D" id="3.40.640.10">
    <property type="entry name" value="Type I PLP-dependent aspartate aminotransferase-like (Major domain)"/>
    <property type="match status" value="1"/>
</dbReference>
<dbReference type="InterPro" id="IPR015421">
    <property type="entry name" value="PyrdxlP-dep_Trfase_major"/>
</dbReference>
<feature type="binding site" evidence="11">
    <location>
        <position position="154"/>
    </location>
    <ligand>
        <name>pyridoxal 5'-phosphate</name>
        <dbReference type="ChEBI" id="CHEBI:597326"/>
    </ligand>
</feature>
<comment type="similarity">
    <text evidence="3 11">Belongs to the class-V pyridoxal-phosphate-dependent aminotransferase family. SerC subfamily.</text>
</comment>
<evidence type="ECO:0000256" key="3">
    <source>
        <dbReference type="ARBA" id="ARBA00006904"/>
    </source>
</evidence>
<dbReference type="PIRSF" id="PIRSF000525">
    <property type="entry name" value="SerC"/>
    <property type="match status" value="1"/>
</dbReference>
<dbReference type="PANTHER" id="PTHR43247:SF1">
    <property type="entry name" value="PHOSPHOSERINE AMINOTRANSFERASE"/>
    <property type="match status" value="1"/>
</dbReference>
<dbReference type="EMBL" id="CYYU01000001">
    <property type="protein sequence ID" value="CUN37165.1"/>
    <property type="molecule type" value="Genomic_DNA"/>
</dbReference>
<accession>A0A173WFJ0</accession>
<feature type="binding site" evidence="11">
    <location>
        <position position="174"/>
    </location>
    <ligand>
        <name>pyridoxal 5'-phosphate</name>
        <dbReference type="ChEBI" id="CHEBI:597326"/>
    </ligand>
</feature>
<gene>
    <name evidence="11 13" type="primary">serC</name>
    <name evidence="13" type="ORF">ERS852385_00186</name>
</gene>
<reference evidence="13 14" key="1">
    <citation type="submission" date="2015-09" db="EMBL/GenBank/DDBJ databases">
        <authorList>
            <consortium name="Pathogen Informatics"/>
        </authorList>
    </citation>
    <scope>NUCLEOTIDE SEQUENCE [LARGE SCALE GENOMIC DNA]</scope>
    <source>
        <strain evidence="13 14">2789STDY5608828</strain>
    </source>
</reference>
<dbReference type="PANTHER" id="PTHR43247">
    <property type="entry name" value="PHOSPHOSERINE AMINOTRANSFERASE"/>
    <property type="match status" value="1"/>
</dbReference>
<comment type="subunit">
    <text evidence="11">Homodimer.</text>
</comment>
<evidence type="ECO:0000256" key="11">
    <source>
        <dbReference type="HAMAP-Rule" id="MF_00160"/>
    </source>
</evidence>
<comment type="pathway">
    <text evidence="2 11">Amino-acid biosynthesis; L-serine biosynthesis; L-serine from 3-phospho-D-glycerate: step 2/3.</text>
</comment>
<evidence type="ECO:0000256" key="4">
    <source>
        <dbReference type="ARBA" id="ARBA00022576"/>
    </source>
</evidence>
<dbReference type="HAMAP" id="MF_00160">
    <property type="entry name" value="SerC_aminotrans_5"/>
    <property type="match status" value="1"/>
</dbReference>
<feature type="modified residue" description="N6-(pyridoxal phosphate)lysine" evidence="11">
    <location>
        <position position="198"/>
    </location>
</feature>
<evidence type="ECO:0000313" key="13">
    <source>
        <dbReference type="EMBL" id="CUN37165.1"/>
    </source>
</evidence>
<organism evidence="13 14">
    <name type="scientific">Mitsuokella jalaludinii</name>
    <dbReference type="NCBI Taxonomy" id="187979"/>
    <lineage>
        <taxon>Bacteria</taxon>
        <taxon>Bacillati</taxon>
        <taxon>Bacillota</taxon>
        <taxon>Negativicutes</taxon>
        <taxon>Selenomonadales</taxon>
        <taxon>Selenomonadaceae</taxon>
        <taxon>Mitsuokella</taxon>
    </lineage>
</organism>
<keyword evidence="5 11" id="KW-0028">Amino-acid biosynthesis</keyword>
<keyword evidence="6 11" id="KW-0808">Transferase</keyword>
<dbReference type="GO" id="GO:0006564">
    <property type="term" value="P:L-serine biosynthetic process"/>
    <property type="evidence" value="ECO:0007669"/>
    <property type="project" value="UniProtKB-UniRule"/>
</dbReference>
<dbReference type="NCBIfam" id="NF003764">
    <property type="entry name" value="PRK05355.1"/>
    <property type="match status" value="1"/>
</dbReference>
<dbReference type="UniPathway" id="UPA00135">
    <property type="reaction ID" value="UER00197"/>
</dbReference>
<protein>
    <recommendedName>
        <fullName evidence="11">Phosphoserine aminotransferase</fullName>
        <ecNumber evidence="11">2.6.1.52</ecNumber>
    </recommendedName>
    <alternativeName>
        <fullName evidence="11">Phosphohydroxythreonine aminotransferase</fullName>
        <shortName evidence="11">PSAT</shortName>
    </alternativeName>
</protein>
<proteinExistence type="inferred from homology"/>
<dbReference type="InterPro" id="IPR015422">
    <property type="entry name" value="PyrdxlP-dep_Trfase_small"/>
</dbReference>
<dbReference type="Pfam" id="PF00266">
    <property type="entry name" value="Aminotran_5"/>
    <property type="match status" value="1"/>
</dbReference>